<evidence type="ECO:0008006" key="6">
    <source>
        <dbReference type="Google" id="ProtNLM"/>
    </source>
</evidence>
<dbReference type="Pfam" id="PF16977">
    <property type="entry name" value="ApeC"/>
    <property type="match status" value="1"/>
</dbReference>
<evidence type="ECO:0000313" key="5">
    <source>
        <dbReference type="Proteomes" id="UP000271974"/>
    </source>
</evidence>
<dbReference type="Pfam" id="PF01823">
    <property type="entry name" value="MACPF"/>
    <property type="match status" value="1"/>
</dbReference>
<dbReference type="Proteomes" id="UP000271974">
    <property type="component" value="Unassembled WGS sequence"/>
</dbReference>
<dbReference type="InterPro" id="IPR031569">
    <property type="entry name" value="ApeC"/>
</dbReference>
<feature type="non-terminal residue" evidence="4">
    <location>
        <position position="1"/>
    </location>
</feature>
<dbReference type="PANTHER" id="PTHR19324">
    <property type="entry name" value="PERFORIN-LIKE PROTEIN 1"/>
    <property type="match status" value="1"/>
</dbReference>
<sequence length="526" mass="58822">PFNLWTALALALTLTFAAADESTKFLGVGYNLLTGNPDGGLISRGGIDPGLLYTRKILDLSPPHAVQSESRQSCARTRQTSVFYGGKSYQNKLRRGVSVGGLLYMFEQAREQTTNERKVFHDDQLTCNLGRVRFAEELAHAYSFGVTDNFAADICKLPSFYDKHKYMTFLDEWGTHVTLEVELGYKNITRHESSLTQFVEHVSQSSGTDVSAGGSYMGFGASLQVNFDDFQSSSSFQTQFGSYQTTLTTGTPSLPEPIGLSVQPMDHFLRDVYWQNTTLFTASGVCVPSDLASLSSVRINMARAVADYAAYKMAPKPLGWTLSLSLSLTLPLSLSLYISFSLSLFYHSHYIVFTGQFAVDDNIETHYCIKGQDQATEFDLDWPKGDYCIAKYGPCPRGFMQGWLYWDDEDISNANDHGGYLPDGVYNSNTKMEYCCRNDSLPTIPISLPTDSPFYLLRHSRTCQRVQGMNTVDEFVYWDEQYVLISYDVKSGGFHPFDDGDAHNHKLHFCYYYPLARSSGSDGIIG</sequence>
<dbReference type="AlphaFoldDB" id="A0A433U1A2"/>
<dbReference type="OrthoDB" id="5954510at2759"/>
<dbReference type="PANTHER" id="PTHR19324:SF33">
    <property type="entry name" value="MUCIN-5AC"/>
    <property type="match status" value="1"/>
</dbReference>
<name>A0A433U1A2_ELYCH</name>
<organism evidence="4 5">
    <name type="scientific">Elysia chlorotica</name>
    <name type="common">Eastern emerald elysia</name>
    <name type="synonym">Sea slug</name>
    <dbReference type="NCBI Taxonomy" id="188477"/>
    <lineage>
        <taxon>Eukaryota</taxon>
        <taxon>Metazoa</taxon>
        <taxon>Spiralia</taxon>
        <taxon>Lophotrochozoa</taxon>
        <taxon>Mollusca</taxon>
        <taxon>Gastropoda</taxon>
        <taxon>Heterobranchia</taxon>
        <taxon>Euthyneura</taxon>
        <taxon>Panpulmonata</taxon>
        <taxon>Sacoglossa</taxon>
        <taxon>Placobranchoidea</taxon>
        <taxon>Plakobranchidae</taxon>
        <taxon>Elysia</taxon>
    </lineage>
</organism>
<reference evidence="4 5" key="1">
    <citation type="submission" date="2019-01" db="EMBL/GenBank/DDBJ databases">
        <title>A draft genome assembly of the solar-powered sea slug Elysia chlorotica.</title>
        <authorList>
            <person name="Cai H."/>
            <person name="Li Q."/>
            <person name="Fang X."/>
            <person name="Li J."/>
            <person name="Curtis N.E."/>
            <person name="Altenburger A."/>
            <person name="Shibata T."/>
            <person name="Feng M."/>
            <person name="Maeda T."/>
            <person name="Schwartz J.A."/>
            <person name="Shigenobu S."/>
            <person name="Lundholm N."/>
            <person name="Nishiyama T."/>
            <person name="Yang H."/>
            <person name="Hasebe M."/>
            <person name="Li S."/>
            <person name="Pierce S.K."/>
            <person name="Wang J."/>
        </authorList>
    </citation>
    <scope>NUCLEOTIDE SEQUENCE [LARGE SCALE GENOMIC DNA]</scope>
    <source>
        <strain evidence="4">EC2010</strain>
        <tissue evidence="4">Whole organism of an adult</tissue>
    </source>
</reference>
<dbReference type="InterPro" id="IPR020864">
    <property type="entry name" value="MACPF"/>
</dbReference>
<feature type="domain" description="MACPF" evidence="2">
    <location>
        <begin position="107"/>
        <end position="241"/>
    </location>
</feature>
<feature type="signal peptide" evidence="1">
    <location>
        <begin position="1"/>
        <end position="19"/>
    </location>
</feature>
<evidence type="ECO:0000313" key="4">
    <source>
        <dbReference type="EMBL" id="RUS87582.1"/>
    </source>
</evidence>
<accession>A0A433U1A2</accession>
<protein>
    <recommendedName>
        <fullName evidence="6">MACPF domain-containing protein</fullName>
    </recommendedName>
</protein>
<keyword evidence="5" id="KW-1185">Reference proteome</keyword>
<evidence type="ECO:0000259" key="2">
    <source>
        <dbReference type="Pfam" id="PF01823"/>
    </source>
</evidence>
<gene>
    <name evidence="4" type="ORF">EGW08_004627</name>
</gene>
<comment type="caution">
    <text evidence="4">The sequence shown here is derived from an EMBL/GenBank/DDBJ whole genome shotgun (WGS) entry which is preliminary data.</text>
</comment>
<evidence type="ECO:0000256" key="1">
    <source>
        <dbReference type="SAM" id="SignalP"/>
    </source>
</evidence>
<evidence type="ECO:0000259" key="3">
    <source>
        <dbReference type="Pfam" id="PF16977"/>
    </source>
</evidence>
<feature type="chain" id="PRO_5019165002" description="MACPF domain-containing protein" evidence="1">
    <location>
        <begin position="20"/>
        <end position="526"/>
    </location>
</feature>
<feature type="domain" description="Apextrin C-terminal" evidence="3">
    <location>
        <begin position="347"/>
        <end position="512"/>
    </location>
</feature>
<dbReference type="EMBL" id="RQTK01000106">
    <property type="protein sequence ID" value="RUS87582.1"/>
    <property type="molecule type" value="Genomic_DNA"/>
</dbReference>
<proteinExistence type="predicted"/>
<keyword evidence="1" id="KW-0732">Signal</keyword>